<sequence length="185" mass="20502">MRHGVAAALLIAGVAYPFAVYFGLEYLNAAWLALPLALLWLARAIWTPACQPGGRVLAAIVVVFCAAMAWANSAAWLRAYPVLINTLLFIVFAGSLRHGPPVIERLARMRHPELPPQGVRYTRRVTQVWTGFFLVNGTIASLMGLWAPWNWWTAYNGCISYIIMGLLMAGEWLLRPPSAKGLARR</sequence>
<evidence type="ECO:0008006" key="4">
    <source>
        <dbReference type="Google" id="ProtNLM"/>
    </source>
</evidence>
<organism evidence="2 3">
    <name type="scientific">Pollutimonas nitritireducens</name>
    <dbReference type="NCBI Taxonomy" id="2045209"/>
    <lineage>
        <taxon>Bacteria</taxon>
        <taxon>Pseudomonadati</taxon>
        <taxon>Pseudomonadota</taxon>
        <taxon>Betaproteobacteria</taxon>
        <taxon>Burkholderiales</taxon>
        <taxon>Alcaligenaceae</taxon>
        <taxon>Pollutimonas</taxon>
    </lineage>
</organism>
<keyword evidence="3" id="KW-1185">Reference proteome</keyword>
<feature type="transmembrane region" description="Helical" evidence="1">
    <location>
        <begin position="27"/>
        <end position="46"/>
    </location>
</feature>
<feature type="transmembrane region" description="Helical" evidence="1">
    <location>
        <begin position="153"/>
        <end position="174"/>
    </location>
</feature>
<keyword evidence="1" id="KW-1133">Transmembrane helix</keyword>
<feature type="transmembrane region" description="Helical" evidence="1">
    <location>
        <begin position="128"/>
        <end position="147"/>
    </location>
</feature>
<dbReference type="OrthoDB" id="8537043at2"/>
<feature type="transmembrane region" description="Helical" evidence="1">
    <location>
        <begin position="53"/>
        <end position="71"/>
    </location>
</feature>
<evidence type="ECO:0000256" key="1">
    <source>
        <dbReference type="SAM" id="Phobius"/>
    </source>
</evidence>
<gene>
    <name evidence="2" type="ORF">CR155_14225</name>
</gene>
<name>A0A2N4UEI7_9BURK</name>
<protein>
    <recommendedName>
        <fullName evidence="4">DNA gyrase subunit B</fullName>
    </recommendedName>
</protein>
<proteinExistence type="predicted"/>
<dbReference type="RefSeq" id="WP_102070688.1">
    <property type="nucleotide sequence ID" value="NZ_PDNV01000008.1"/>
</dbReference>
<dbReference type="EMBL" id="PDNV01000008">
    <property type="protein sequence ID" value="PLC53417.1"/>
    <property type="molecule type" value="Genomic_DNA"/>
</dbReference>
<comment type="caution">
    <text evidence="2">The sequence shown here is derived from an EMBL/GenBank/DDBJ whole genome shotgun (WGS) entry which is preliminary data.</text>
</comment>
<keyword evidence="1" id="KW-0812">Transmembrane</keyword>
<evidence type="ECO:0000313" key="3">
    <source>
        <dbReference type="Proteomes" id="UP000234328"/>
    </source>
</evidence>
<dbReference type="AlphaFoldDB" id="A0A2N4UEI7"/>
<dbReference type="Proteomes" id="UP000234328">
    <property type="component" value="Unassembled WGS sequence"/>
</dbReference>
<feature type="transmembrane region" description="Helical" evidence="1">
    <location>
        <begin position="77"/>
        <end position="96"/>
    </location>
</feature>
<reference evidence="2 3" key="1">
    <citation type="submission" date="2017-10" db="EMBL/GenBank/DDBJ databases">
        <title>Two draft genome sequences of Pusillimonas sp. strains isolated from a nitrate- and radionuclide-contaminated groundwater in Russia.</title>
        <authorList>
            <person name="Grouzdev D.S."/>
            <person name="Tourova T.P."/>
            <person name="Goeva M.A."/>
            <person name="Babich T.L."/>
            <person name="Sokolova D.S."/>
            <person name="Abdullin R."/>
            <person name="Poltaraus A.B."/>
            <person name="Toshchakov S.V."/>
            <person name="Nazina T.N."/>
        </authorList>
    </citation>
    <scope>NUCLEOTIDE SEQUENCE [LARGE SCALE GENOMIC DNA]</scope>
    <source>
        <strain evidence="2 3">JR1/69-2-13</strain>
    </source>
</reference>
<evidence type="ECO:0000313" key="2">
    <source>
        <dbReference type="EMBL" id="PLC53417.1"/>
    </source>
</evidence>
<accession>A0A2N4UEI7</accession>
<keyword evidence="1" id="KW-0472">Membrane</keyword>